<name>A0AAD7SD90_9TELE</name>
<dbReference type="EMBL" id="JAINUG010000084">
    <property type="protein sequence ID" value="KAJ8399216.1"/>
    <property type="molecule type" value="Genomic_DNA"/>
</dbReference>
<comment type="caution">
    <text evidence="2">The sequence shown here is derived from an EMBL/GenBank/DDBJ whole genome shotgun (WGS) entry which is preliminary data.</text>
</comment>
<proteinExistence type="predicted"/>
<organism evidence="2 3">
    <name type="scientific">Aldrovandia affinis</name>
    <dbReference type="NCBI Taxonomy" id="143900"/>
    <lineage>
        <taxon>Eukaryota</taxon>
        <taxon>Metazoa</taxon>
        <taxon>Chordata</taxon>
        <taxon>Craniata</taxon>
        <taxon>Vertebrata</taxon>
        <taxon>Euteleostomi</taxon>
        <taxon>Actinopterygii</taxon>
        <taxon>Neopterygii</taxon>
        <taxon>Teleostei</taxon>
        <taxon>Notacanthiformes</taxon>
        <taxon>Halosauridae</taxon>
        <taxon>Aldrovandia</taxon>
    </lineage>
</organism>
<feature type="region of interest" description="Disordered" evidence="1">
    <location>
        <begin position="35"/>
        <end position="74"/>
    </location>
</feature>
<evidence type="ECO:0000313" key="3">
    <source>
        <dbReference type="Proteomes" id="UP001221898"/>
    </source>
</evidence>
<dbReference type="AlphaFoldDB" id="A0AAD7SD90"/>
<evidence type="ECO:0000313" key="2">
    <source>
        <dbReference type="EMBL" id="KAJ8399216.1"/>
    </source>
</evidence>
<feature type="compositionally biased region" description="Basic and acidic residues" evidence="1">
    <location>
        <begin position="1"/>
        <end position="21"/>
    </location>
</feature>
<feature type="region of interest" description="Disordered" evidence="1">
    <location>
        <begin position="1"/>
        <end position="23"/>
    </location>
</feature>
<dbReference type="Proteomes" id="UP001221898">
    <property type="component" value="Unassembled WGS sequence"/>
</dbReference>
<keyword evidence="3" id="KW-1185">Reference proteome</keyword>
<gene>
    <name evidence="2" type="ORF">AAFF_G00412540</name>
</gene>
<reference evidence="2" key="1">
    <citation type="journal article" date="2023" name="Science">
        <title>Genome structures resolve the early diversification of teleost fishes.</title>
        <authorList>
            <person name="Parey E."/>
            <person name="Louis A."/>
            <person name="Montfort J."/>
            <person name="Bouchez O."/>
            <person name="Roques C."/>
            <person name="Iampietro C."/>
            <person name="Lluch J."/>
            <person name="Castinel A."/>
            <person name="Donnadieu C."/>
            <person name="Desvignes T."/>
            <person name="Floi Bucao C."/>
            <person name="Jouanno E."/>
            <person name="Wen M."/>
            <person name="Mejri S."/>
            <person name="Dirks R."/>
            <person name="Jansen H."/>
            <person name="Henkel C."/>
            <person name="Chen W.J."/>
            <person name="Zahm M."/>
            <person name="Cabau C."/>
            <person name="Klopp C."/>
            <person name="Thompson A.W."/>
            <person name="Robinson-Rechavi M."/>
            <person name="Braasch I."/>
            <person name="Lecointre G."/>
            <person name="Bobe J."/>
            <person name="Postlethwait J.H."/>
            <person name="Berthelot C."/>
            <person name="Roest Crollius H."/>
            <person name="Guiguen Y."/>
        </authorList>
    </citation>
    <scope>NUCLEOTIDE SEQUENCE</scope>
    <source>
        <strain evidence="2">NC1722</strain>
    </source>
</reference>
<sequence length="129" mass="13721">MSWSPGRRDAAVSGEERRRYTPLEAPPLSLAAVALSPQRPARTPLQTPLASVDLQPGSRRGVEGRFGTGPREDKAPLCRGGGQCVEAALVNLRRCRNNGMGVIESPEWDGYVAGQRGSVPPCGLASARE</sequence>
<evidence type="ECO:0000256" key="1">
    <source>
        <dbReference type="SAM" id="MobiDB-lite"/>
    </source>
</evidence>
<protein>
    <submittedName>
        <fullName evidence="2">Uncharacterized protein</fullName>
    </submittedName>
</protein>
<accession>A0AAD7SD90</accession>